<organism evidence="1 2">
    <name type="scientific">Candidatus Curtissbacteria bacterium RIFCSPHIGHO2_02_FULL_42_15</name>
    <dbReference type="NCBI Taxonomy" id="1797716"/>
    <lineage>
        <taxon>Bacteria</taxon>
        <taxon>Candidatus Curtissiibacteriota</taxon>
    </lineage>
</organism>
<evidence type="ECO:0000313" key="1">
    <source>
        <dbReference type="EMBL" id="OGD92143.1"/>
    </source>
</evidence>
<proteinExistence type="predicted"/>
<reference evidence="1 2" key="1">
    <citation type="journal article" date="2016" name="Nat. Commun.">
        <title>Thousands of microbial genomes shed light on interconnected biogeochemical processes in an aquifer system.</title>
        <authorList>
            <person name="Anantharaman K."/>
            <person name="Brown C.T."/>
            <person name="Hug L.A."/>
            <person name="Sharon I."/>
            <person name="Castelle C.J."/>
            <person name="Probst A.J."/>
            <person name="Thomas B.C."/>
            <person name="Singh A."/>
            <person name="Wilkins M.J."/>
            <person name="Karaoz U."/>
            <person name="Brodie E.L."/>
            <person name="Williams K.H."/>
            <person name="Hubbard S.S."/>
            <person name="Banfield J.F."/>
        </authorList>
    </citation>
    <scope>NUCLEOTIDE SEQUENCE [LARGE SCALE GENOMIC DNA]</scope>
</reference>
<name>A0A1F5GJT8_9BACT</name>
<accession>A0A1F5GJT8</accession>
<gene>
    <name evidence="1" type="ORF">A3D07_01275</name>
</gene>
<sequence length="249" mass="29218">MDEKVAQNFLQNIFTTWLNPELVRRREKKSAPPNLFVRKAQIIFLLDGRQDVRFNDEVRAYILTNKGVASTSQNFDEEGLSIERLDRSEDEKDFAHVTILRVRELWVIAFDFSHRITDSKKIFELGKEYLETAILAFRSKKYKSSVANLYIASVNLCKARIFLYPDLIARKTKKHGQIAGRINIHSSNTGIINDKYSKIFNKLQEFYNKARFVPSSKFIRKELSETIRILKLQSKEIEGLYNQKVIYRE</sequence>
<dbReference type="Gene3D" id="1.20.120.330">
    <property type="entry name" value="Nucleotidyltransferases domain 2"/>
    <property type="match status" value="1"/>
</dbReference>
<dbReference type="STRING" id="1797716.A3D07_01275"/>
<protein>
    <submittedName>
        <fullName evidence="1">Uncharacterized protein</fullName>
    </submittedName>
</protein>
<dbReference type="Proteomes" id="UP000177124">
    <property type="component" value="Unassembled WGS sequence"/>
</dbReference>
<comment type="caution">
    <text evidence="1">The sequence shown here is derived from an EMBL/GenBank/DDBJ whole genome shotgun (WGS) entry which is preliminary data.</text>
</comment>
<dbReference type="EMBL" id="MFBF01000004">
    <property type="protein sequence ID" value="OGD92143.1"/>
    <property type="molecule type" value="Genomic_DNA"/>
</dbReference>
<evidence type="ECO:0000313" key="2">
    <source>
        <dbReference type="Proteomes" id="UP000177124"/>
    </source>
</evidence>
<dbReference type="AlphaFoldDB" id="A0A1F5GJT8"/>